<keyword evidence="5" id="KW-0732">Signal</keyword>
<keyword evidence="8" id="KW-1185">Reference proteome</keyword>
<evidence type="ECO:0000256" key="5">
    <source>
        <dbReference type="SAM" id="SignalP"/>
    </source>
</evidence>
<feature type="signal peptide" evidence="5">
    <location>
        <begin position="1"/>
        <end position="27"/>
    </location>
</feature>
<evidence type="ECO:0000313" key="8">
    <source>
        <dbReference type="Proteomes" id="UP001379533"/>
    </source>
</evidence>
<accession>A0ABZ2K495</accession>
<feature type="repeat" description="TPR" evidence="3">
    <location>
        <begin position="908"/>
        <end position="941"/>
    </location>
</feature>
<protein>
    <submittedName>
        <fullName evidence="7">Tetratricopeptide repeat protein</fullName>
    </submittedName>
</protein>
<dbReference type="PROSITE" id="PS50005">
    <property type="entry name" value="TPR"/>
    <property type="match status" value="2"/>
</dbReference>
<name>A0ABZ2K495_9BACT</name>
<evidence type="ECO:0000256" key="4">
    <source>
        <dbReference type="SAM" id="MobiDB-lite"/>
    </source>
</evidence>
<dbReference type="PANTHER" id="PTHR45586:SF1">
    <property type="entry name" value="LIPOPOLYSACCHARIDE ASSEMBLY PROTEIN B"/>
    <property type="match status" value="1"/>
</dbReference>
<reference evidence="7 8" key="1">
    <citation type="submission" date="2021-12" db="EMBL/GenBank/DDBJ databases">
        <title>Discovery of the Pendulisporaceae a myxobacterial family with distinct sporulation behavior and unique specialized metabolism.</title>
        <authorList>
            <person name="Garcia R."/>
            <person name="Popoff A."/>
            <person name="Bader C.D."/>
            <person name="Loehr J."/>
            <person name="Walesch S."/>
            <person name="Walt C."/>
            <person name="Boldt J."/>
            <person name="Bunk B."/>
            <person name="Haeckl F.J.F.P.J."/>
            <person name="Gunesch A.P."/>
            <person name="Birkelbach J."/>
            <person name="Nuebel U."/>
            <person name="Pietschmann T."/>
            <person name="Bach T."/>
            <person name="Mueller R."/>
        </authorList>
    </citation>
    <scope>NUCLEOTIDE SEQUENCE [LARGE SCALE GENOMIC DNA]</scope>
    <source>
        <strain evidence="7 8">MSr12523</strain>
    </source>
</reference>
<gene>
    <name evidence="7" type="ORF">LZC95_44630</name>
</gene>
<dbReference type="InterPro" id="IPR051012">
    <property type="entry name" value="CellSynth/LPSAsmb/PSIAsmb"/>
</dbReference>
<dbReference type="Proteomes" id="UP001379533">
    <property type="component" value="Chromosome"/>
</dbReference>
<feature type="chain" id="PRO_5045545734" evidence="5">
    <location>
        <begin position="28"/>
        <end position="950"/>
    </location>
</feature>
<dbReference type="Pfam" id="PF13485">
    <property type="entry name" value="Peptidase_MA_2"/>
    <property type="match status" value="1"/>
</dbReference>
<dbReference type="RefSeq" id="WP_394844128.1">
    <property type="nucleotide sequence ID" value="NZ_CP089982.1"/>
</dbReference>
<dbReference type="PANTHER" id="PTHR45586">
    <property type="entry name" value="TPR REPEAT-CONTAINING PROTEIN PA4667"/>
    <property type="match status" value="1"/>
</dbReference>
<evidence type="ECO:0000256" key="1">
    <source>
        <dbReference type="ARBA" id="ARBA00022737"/>
    </source>
</evidence>
<feature type="region of interest" description="Disordered" evidence="4">
    <location>
        <begin position="23"/>
        <end position="44"/>
    </location>
</feature>
<evidence type="ECO:0000256" key="2">
    <source>
        <dbReference type="ARBA" id="ARBA00022803"/>
    </source>
</evidence>
<keyword evidence="1" id="KW-0677">Repeat</keyword>
<feature type="repeat" description="TPR" evidence="3">
    <location>
        <begin position="703"/>
        <end position="736"/>
    </location>
</feature>
<keyword evidence="2 3" id="KW-0802">TPR repeat</keyword>
<dbReference type="Gene3D" id="1.25.40.10">
    <property type="entry name" value="Tetratricopeptide repeat domain"/>
    <property type="match status" value="4"/>
</dbReference>
<feature type="domain" description="Peptidase MA-like" evidence="6">
    <location>
        <begin position="485"/>
        <end position="670"/>
    </location>
</feature>
<dbReference type="EMBL" id="CP089982">
    <property type="protein sequence ID" value="WXA93527.1"/>
    <property type="molecule type" value="Genomic_DNA"/>
</dbReference>
<organism evidence="7 8">
    <name type="scientific">Pendulispora brunnea</name>
    <dbReference type="NCBI Taxonomy" id="2905690"/>
    <lineage>
        <taxon>Bacteria</taxon>
        <taxon>Pseudomonadati</taxon>
        <taxon>Myxococcota</taxon>
        <taxon>Myxococcia</taxon>
        <taxon>Myxococcales</taxon>
        <taxon>Sorangiineae</taxon>
        <taxon>Pendulisporaceae</taxon>
        <taxon>Pendulispora</taxon>
    </lineage>
</organism>
<dbReference type="SUPFAM" id="SSF48452">
    <property type="entry name" value="TPR-like"/>
    <property type="match status" value="3"/>
</dbReference>
<evidence type="ECO:0000256" key="3">
    <source>
        <dbReference type="PROSITE-ProRule" id="PRU00339"/>
    </source>
</evidence>
<dbReference type="InterPro" id="IPR011990">
    <property type="entry name" value="TPR-like_helical_dom_sf"/>
</dbReference>
<dbReference type="SMART" id="SM00028">
    <property type="entry name" value="TPR"/>
    <property type="match status" value="6"/>
</dbReference>
<evidence type="ECO:0000259" key="6">
    <source>
        <dbReference type="Pfam" id="PF13485"/>
    </source>
</evidence>
<sequence>MRPNKLFLFLTCATLASLPFASSPADAQPASRAPAPATPPASTAAPGTLAAALEAVNTTDYARAEKELLALRGTDQPAAQAALARIMLEQGRFPEADKYAQQAAQNAAQRGYAVAIRAEVLFRSGKVAEAIRLLEPLKNEKGAGGRRARLALGEFLIAAGRRNDAEPVLMTIIQDYNDNSVGDRDAEGLATVARAAFYLRSPKDANNAFNESERVDKKNVSTLLWRAELFLDKYDPGHAEQVVKEALAIGPKRADALVAMARVKLEQTLDFDAAEKLIKDALAVNPKHVGAFAVRAGIALHDMDLTGAEQAIAAGMQVNPNDLELWSLRAATKFLGDDRPGYEAAKKETFARNKEYSKLYAIVGDYAEWEHRYDDIVTMMREATKIDPDDEKAWAQLGLTLLRSGDETGGMDALKKAWGKDHFNVRVFNTLNLYEQQIPNSYDNTQFGIFKVRYSKEEKPVLERYVPRLLGEAWGSMKARYGFVPTNPVGVELYATREQFSVRTSGLPNIGIQGVCFGRVVAAMSPRSEPFNWGTVLWHELGHVFAIQLSKNHVPRWFTEGLSEYETIARRPEWKRELDPELYLAIQRGTLPGAVDMNRAFTHAEGASDVTVAYYAASQMLVYTVEQYGMASVVKALKLWGEGVRTADVIQRAFGVPAATYDKAFREWAVARMSRYKNQFLFDDHPKSVDDAKAALAKAPQDASAHVELGLAYAHARKIDDAKQELESALKIDKDHKKAHFLLAKLAKKESDVALAHLQAIQRAGGDGFYVQMALADIAEAKKDKAMYRNALESAYHYDPSQSEPLKGLYDLAHEEKRDADELDLLQKLAPLEQHDRKIWRMLLEKLVAAKRWEEARAAGESAIFVDVEHPLTHIAYARALSNLGDRTKAIFELESALACAAPPKEKATAHALLAAEYAALKNVAEARKHLAEAQRIDPDNADAKAVKIP</sequence>
<proteinExistence type="predicted"/>
<dbReference type="InterPro" id="IPR019734">
    <property type="entry name" value="TPR_rpt"/>
</dbReference>
<dbReference type="Pfam" id="PF13432">
    <property type="entry name" value="TPR_16"/>
    <property type="match status" value="3"/>
</dbReference>
<evidence type="ECO:0000313" key="7">
    <source>
        <dbReference type="EMBL" id="WXA93527.1"/>
    </source>
</evidence>
<dbReference type="InterPro" id="IPR039568">
    <property type="entry name" value="Peptidase_MA-like_dom"/>
</dbReference>